<feature type="domain" description="Acyltransferase 3" evidence="2">
    <location>
        <begin position="49"/>
        <end position="236"/>
    </location>
</feature>
<reference evidence="3 4" key="1">
    <citation type="journal article" date="2007" name="Nat. Biotechnol.">
        <title>Complete genome sequence of the myxobacterium Sorangium cellulosum.</title>
        <authorList>
            <person name="Schneiker S."/>
            <person name="Perlova O."/>
            <person name="Kaiser O."/>
            <person name="Gerth K."/>
            <person name="Alici A."/>
            <person name="Altmeyer M.O."/>
            <person name="Bartels D."/>
            <person name="Bekel T."/>
            <person name="Beyer S."/>
            <person name="Bode E."/>
            <person name="Bode H.B."/>
            <person name="Bolten C.J."/>
            <person name="Choudhuri J.V."/>
            <person name="Doss S."/>
            <person name="Elnakady Y.A."/>
            <person name="Frank B."/>
            <person name="Gaigalat L."/>
            <person name="Goesmann A."/>
            <person name="Groeger C."/>
            <person name="Gross F."/>
            <person name="Jelsbak L."/>
            <person name="Jelsbak L."/>
            <person name="Kalinowski J."/>
            <person name="Kegler C."/>
            <person name="Knauber T."/>
            <person name="Konietzny S."/>
            <person name="Kopp M."/>
            <person name="Krause L."/>
            <person name="Krug D."/>
            <person name="Linke B."/>
            <person name="Mahmud T."/>
            <person name="Martinez-Arias R."/>
            <person name="McHardy A.C."/>
            <person name="Merai M."/>
            <person name="Meyer F."/>
            <person name="Mormann S."/>
            <person name="Munoz-Dorado J."/>
            <person name="Perez J."/>
            <person name="Pradella S."/>
            <person name="Rachid S."/>
            <person name="Raddatz G."/>
            <person name="Rosenau F."/>
            <person name="Rueckert C."/>
            <person name="Sasse F."/>
            <person name="Scharfe M."/>
            <person name="Schuster S.C."/>
            <person name="Suen G."/>
            <person name="Treuner-Lange A."/>
            <person name="Velicer G.J."/>
            <person name="Vorholter F.-J."/>
            <person name="Weissman K.J."/>
            <person name="Welch R.D."/>
            <person name="Wenzel S.C."/>
            <person name="Whitworth D.E."/>
            <person name="Wilhelm S."/>
            <person name="Wittmann C."/>
            <person name="Bloecker H."/>
            <person name="Puehler A."/>
            <person name="Mueller R."/>
        </authorList>
    </citation>
    <scope>NUCLEOTIDE SEQUENCE [LARGE SCALE GENOMIC DNA]</scope>
    <source>
        <strain evidence="4">So ce56</strain>
    </source>
</reference>
<protein>
    <submittedName>
        <fullName evidence="3">Sorangium cellulosum 'So ce 56' complete genome</fullName>
    </submittedName>
</protein>
<dbReference type="InterPro" id="IPR002656">
    <property type="entry name" value="Acyl_transf_3_dom"/>
</dbReference>
<dbReference type="KEGG" id="scl:sce8955"/>
<feature type="transmembrane region" description="Helical" evidence="1">
    <location>
        <begin position="89"/>
        <end position="110"/>
    </location>
</feature>
<evidence type="ECO:0000256" key="1">
    <source>
        <dbReference type="SAM" id="Phobius"/>
    </source>
</evidence>
<dbReference type="GO" id="GO:0009103">
    <property type="term" value="P:lipopolysaccharide biosynthetic process"/>
    <property type="evidence" value="ECO:0007669"/>
    <property type="project" value="TreeGrafter"/>
</dbReference>
<accession>A9G959</accession>
<keyword evidence="1" id="KW-0812">Transmembrane</keyword>
<dbReference type="PANTHER" id="PTHR23028:SF53">
    <property type="entry name" value="ACYL_TRANSF_3 DOMAIN-CONTAINING PROTEIN"/>
    <property type="match status" value="1"/>
</dbReference>
<dbReference type="GO" id="GO:0016747">
    <property type="term" value="F:acyltransferase activity, transferring groups other than amino-acyl groups"/>
    <property type="evidence" value="ECO:0007669"/>
    <property type="project" value="InterPro"/>
</dbReference>
<keyword evidence="4" id="KW-1185">Reference proteome</keyword>
<keyword evidence="1" id="KW-0472">Membrane</keyword>
<evidence type="ECO:0000313" key="3">
    <source>
        <dbReference type="EMBL" id="CAN99127.1"/>
    </source>
</evidence>
<dbReference type="STRING" id="448385.sce8955"/>
<dbReference type="PROSITE" id="PS51257">
    <property type="entry name" value="PROKAR_LIPOPROTEIN"/>
    <property type="match status" value="1"/>
</dbReference>
<gene>
    <name evidence="3" type="ordered locus">sce8955</name>
</gene>
<feature type="transmembrane region" description="Helical" evidence="1">
    <location>
        <begin position="197"/>
        <end position="215"/>
    </location>
</feature>
<dbReference type="InterPro" id="IPR050879">
    <property type="entry name" value="Acyltransferase_3"/>
</dbReference>
<dbReference type="GO" id="GO:0016020">
    <property type="term" value="C:membrane"/>
    <property type="evidence" value="ECO:0007669"/>
    <property type="project" value="TreeGrafter"/>
</dbReference>
<feature type="transmembrane region" description="Helical" evidence="1">
    <location>
        <begin position="130"/>
        <end position="148"/>
    </location>
</feature>
<dbReference type="AlphaFoldDB" id="A9G959"/>
<sequence length="373" mass="40894">MRHAFRTHFQGWVAAMTAACTESHPKRVAGVLRAGLDAITGRPDDGRVPSLDFLRTMAVLSVVCGHWASGFRRADGVEVGMERLPFFHFGWVGVDIFFVLSGYLIGRQLWKEAAVSKTVVFPRFFARRALRIWPLYFFICFVVTIFPLPGEGPVGIADILFFSNYAHSGIGGAWSLSTEEQFYILAPLLVIALGRRIPLRGFFVILAVLAAITSLNRYFTYTTSVVETGDLSTLYFAIHLHNDGLPVGLAPSRVPRAQRAFVRHVPQPLRADRGAPRAVGESDGRLATSAVVSLRRDVALRPLGAALVGHVRAGRAPLPHPARPMDGPQAARGAAADRHRGLVYCVRRRGGRSSACRLSIETRAVRQVGHRGI</sequence>
<dbReference type="EMBL" id="AM746676">
    <property type="protein sequence ID" value="CAN99127.1"/>
    <property type="molecule type" value="Genomic_DNA"/>
</dbReference>
<dbReference type="Proteomes" id="UP000002139">
    <property type="component" value="Chromosome"/>
</dbReference>
<dbReference type="Pfam" id="PF01757">
    <property type="entry name" value="Acyl_transf_3"/>
    <property type="match status" value="1"/>
</dbReference>
<name>A9G959_SORC5</name>
<proteinExistence type="predicted"/>
<dbReference type="PANTHER" id="PTHR23028">
    <property type="entry name" value="ACETYLTRANSFERASE"/>
    <property type="match status" value="1"/>
</dbReference>
<evidence type="ECO:0000259" key="2">
    <source>
        <dbReference type="Pfam" id="PF01757"/>
    </source>
</evidence>
<dbReference type="eggNOG" id="COG1835">
    <property type="taxonomic scope" value="Bacteria"/>
</dbReference>
<organism evidence="3 4">
    <name type="scientific">Sorangium cellulosum (strain So ce56)</name>
    <name type="common">Polyangium cellulosum (strain So ce56)</name>
    <dbReference type="NCBI Taxonomy" id="448385"/>
    <lineage>
        <taxon>Bacteria</taxon>
        <taxon>Pseudomonadati</taxon>
        <taxon>Myxococcota</taxon>
        <taxon>Polyangia</taxon>
        <taxon>Polyangiales</taxon>
        <taxon>Polyangiaceae</taxon>
        <taxon>Sorangium</taxon>
    </lineage>
</organism>
<dbReference type="HOGENOM" id="CLU_741664_0_0_7"/>
<keyword evidence="1" id="KW-1133">Transmembrane helix</keyword>
<dbReference type="BioCyc" id="SCEL448385:SCE_RS52610-MONOMER"/>
<evidence type="ECO:0000313" key="4">
    <source>
        <dbReference type="Proteomes" id="UP000002139"/>
    </source>
</evidence>